<dbReference type="InterPro" id="IPR036568">
    <property type="entry name" value="GGCT-like_sf"/>
</dbReference>
<name>A0A2S0KL10_9FIRM</name>
<dbReference type="OrthoDB" id="158990at2"/>
<evidence type="ECO:0000313" key="3">
    <source>
        <dbReference type="Proteomes" id="UP000237947"/>
    </source>
</evidence>
<dbReference type="GO" id="GO:0016740">
    <property type="term" value="F:transferase activity"/>
    <property type="evidence" value="ECO:0007669"/>
    <property type="project" value="UniProtKB-KW"/>
</dbReference>
<protein>
    <submittedName>
        <fullName evidence="2">Gamma-glutamylcyclotransferase</fullName>
    </submittedName>
</protein>
<dbReference type="InterPro" id="IPR009288">
    <property type="entry name" value="AIG2-like_dom"/>
</dbReference>
<dbReference type="AlphaFoldDB" id="A0A2S0KL10"/>
<dbReference type="Pfam" id="PF06094">
    <property type="entry name" value="GGACT"/>
    <property type="match status" value="1"/>
</dbReference>
<dbReference type="RefSeq" id="WP_106011704.1">
    <property type="nucleotide sequence ID" value="NZ_CP027226.1"/>
</dbReference>
<proteinExistence type="predicted"/>
<reference evidence="3" key="1">
    <citation type="submission" date="2018-02" db="EMBL/GenBank/DDBJ databases">
        <authorList>
            <person name="Holder M.E."/>
            <person name="Ajami N.J."/>
            <person name="Petrosino J.F."/>
        </authorList>
    </citation>
    <scope>NUCLEOTIDE SEQUENCE [LARGE SCALE GENOMIC DNA]</scope>
    <source>
        <strain evidence="3">CCUG 47711</strain>
    </source>
</reference>
<gene>
    <name evidence="2" type="ORF">C5Q98_00050</name>
</gene>
<accession>A0A2S0KL10</accession>
<dbReference type="EMBL" id="CP027226">
    <property type="protein sequence ID" value="AVM41716.1"/>
    <property type="molecule type" value="Genomic_DNA"/>
</dbReference>
<sequence>MSIDKFKGKKIYIAYGSNLHVEQMQERCKEAELLGVATLQDHCLEYKGEPGRAYLTIAPSIGEFLPVAVWLTSAADELALDEYEDYPELYYKTSYQVKLDKVFPEFAQDFKQGDTINAYTYVMQDDKVPARPTDEYIEICKAGYDNFGFDKKILDEALVKLR</sequence>
<keyword evidence="3" id="KW-1185">Reference proteome</keyword>
<dbReference type="Gene3D" id="3.10.490.10">
    <property type="entry name" value="Gamma-glutamyl cyclotransferase-like"/>
    <property type="match status" value="1"/>
</dbReference>
<evidence type="ECO:0000313" key="2">
    <source>
        <dbReference type="EMBL" id="AVM41716.1"/>
    </source>
</evidence>
<keyword evidence="2" id="KW-0808">Transferase</keyword>
<dbReference type="CDD" id="cd06661">
    <property type="entry name" value="GGCT_like"/>
    <property type="match status" value="1"/>
</dbReference>
<dbReference type="SUPFAM" id="SSF110857">
    <property type="entry name" value="Gamma-glutamyl cyclotransferase-like"/>
    <property type="match status" value="1"/>
</dbReference>
<evidence type="ECO:0000259" key="1">
    <source>
        <dbReference type="Pfam" id="PF06094"/>
    </source>
</evidence>
<dbReference type="Proteomes" id="UP000237947">
    <property type="component" value="Chromosome"/>
</dbReference>
<organism evidence="2 3">
    <name type="scientific">Fastidiosipila sanguinis</name>
    <dbReference type="NCBI Taxonomy" id="236753"/>
    <lineage>
        <taxon>Bacteria</taxon>
        <taxon>Bacillati</taxon>
        <taxon>Bacillota</taxon>
        <taxon>Clostridia</taxon>
        <taxon>Eubacteriales</taxon>
        <taxon>Oscillospiraceae</taxon>
        <taxon>Fastidiosipila</taxon>
    </lineage>
</organism>
<dbReference type="KEGG" id="fsa:C5Q98_00050"/>
<dbReference type="InterPro" id="IPR013024">
    <property type="entry name" value="GGCT-like"/>
</dbReference>
<feature type="domain" description="Gamma-glutamylcyclotransferase AIG2-like" evidence="1">
    <location>
        <begin position="13"/>
        <end position="130"/>
    </location>
</feature>